<protein>
    <recommendedName>
        <fullName evidence="3">Transmembrane protein</fullName>
    </recommendedName>
</protein>
<dbReference type="AlphaFoldDB" id="A0A146K021"/>
<feature type="non-terminal residue" evidence="2">
    <location>
        <position position="1"/>
    </location>
</feature>
<feature type="transmembrane region" description="Helical" evidence="1">
    <location>
        <begin position="272"/>
        <end position="293"/>
    </location>
</feature>
<evidence type="ECO:0000256" key="1">
    <source>
        <dbReference type="SAM" id="Phobius"/>
    </source>
</evidence>
<name>A0A146K021_9EUKA</name>
<keyword evidence="1" id="KW-0812">Transmembrane</keyword>
<proteinExistence type="predicted"/>
<organism evidence="2">
    <name type="scientific">Trepomonas sp. PC1</name>
    <dbReference type="NCBI Taxonomy" id="1076344"/>
    <lineage>
        <taxon>Eukaryota</taxon>
        <taxon>Metamonada</taxon>
        <taxon>Diplomonadida</taxon>
        <taxon>Hexamitidae</taxon>
        <taxon>Hexamitinae</taxon>
        <taxon>Trepomonas</taxon>
    </lineage>
</organism>
<dbReference type="EMBL" id="GDID01007482">
    <property type="protein sequence ID" value="JAP89124.1"/>
    <property type="molecule type" value="Transcribed_RNA"/>
</dbReference>
<evidence type="ECO:0008006" key="3">
    <source>
        <dbReference type="Google" id="ProtNLM"/>
    </source>
</evidence>
<keyword evidence="1" id="KW-0472">Membrane</keyword>
<sequence>LNNNVQNITFDSEVGANIVIQVYSKSNFTDLIDLIYDISPLTYQAPSQSYFNNTLSNIYLLIQCSYPVSIISSYIDIVKVKNVPKLIDANQIVRVQSLDYTIYQQDLNKLFIKSSPNSQNLLTSQDINYFNIFNQKVYVVPNDYEFKYSIYDKIFVDQSSSITSLKVRTSNLQVNCTFELHLFPIYSYNATFQKLNFAQLQQPYQVKSYQENEVEFTISQFNNSKFYCYVVARDPLYIGFVYYNAEQISSSSSLKQKFEPITETGQKMYRDAVVFTPVFVLTLLLIVLVLVYIKTAKNAVKWKKQLRIAKELEKNLSRQQQVKNRIKFIPILSGQFKSYVATTSFTPLKPFNVEMRSIKVEKREQATP</sequence>
<feature type="non-terminal residue" evidence="2">
    <location>
        <position position="368"/>
    </location>
</feature>
<keyword evidence="1" id="KW-1133">Transmembrane helix</keyword>
<reference evidence="2" key="1">
    <citation type="submission" date="2015-07" db="EMBL/GenBank/DDBJ databases">
        <title>Adaptation to a free-living lifestyle via gene acquisitions in the diplomonad Trepomonas sp. PC1.</title>
        <authorList>
            <person name="Xu F."/>
            <person name="Jerlstrom-Hultqvist J."/>
            <person name="Kolisko M."/>
            <person name="Simpson A.G.B."/>
            <person name="Roger A.J."/>
            <person name="Svard S.G."/>
            <person name="Andersson J.O."/>
        </authorList>
    </citation>
    <scope>NUCLEOTIDE SEQUENCE</scope>
    <source>
        <strain evidence="2">PC1</strain>
    </source>
</reference>
<accession>A0A146K021</accession>
<evidence type="ECO:0000313" key="2">
    <source>
        <dbReference type="EMBL" id="JAP89124.1"/>
    </source>
</evidence>
<gene>
    <name evidence="2" type="ORF">TPC1_31381</name>
</gene>